<evidence type="ECO:0000256" key="1">
    <source>
        <dbReference type="SAM" id="MobiDB-lite"/>
    </source>
</evidence>
<keyword evidence="3" id="KW-1185">Reference proteome</keyword>
<evidence type="ECO:0000313" key="3">
    <source>
        <dbReference type="Proteomes" id="UP000218334"/>
    </source>
</evidence>
<dbReference type="AlphaFoldDB" id="A0A2H3BTE8"/>
<feature type="compositionally biased region" description="Pro residues" evidence="1">
    <location>
        <begin position="112"/>
        <end position="123"/>
    </location>
</feature>
<name>A0A2H3BTE8_9AGAR</name>
<accession>A0A2H3BTE8</accession>
<proteinExistence type="predicted"/>
<feature type="region of interest" description="Disordered" evidence="1">
    <location>
        <begin position="110"/>
        <end position="150"/>
    </location>
</feature>
<organism evidence="2 3">
    <name type="scientific">Armillaria solidipes</name>
    <dbReference type="NCBI Taxonomy" id="1076256"/>
    <lineage>
        <taxon>Eukaryota</taxon>
        <taxon>Fungi</taxon>
        <taxon>Dikarya</taxon>
        <taxon>Basidiomycota</taxon>
        <taxon>Agaricomycotina</taxon>
        <taxon>Agaricomycetes</taxon>
        <taxon>Agaricomycetidae</taxon>
        <taxon>Agaricales</taxon>
        <taxon>Marasmiineae</taxon>
        <taxon>Physalacriaceae</taxon>
        <taxon>Armillaria</taxon>
    </lineage>
</organism>
<feature type="region of interest" description="Disordered" evidence="1">
    <location>
        <begin position="49"/>
        <end position="76"/>
    </location>
</feature>
<reference evidence="3" key="1">
    <citation type="journal article" date="2017" name="Nat. Ecol. Evol.">
        <title>Genome expansion and lineage-specific genetic innovations in the forest pathogenic fungi Armillaria.</title>
        <authorList>
            <person name="Sipos G."/>
            <person name="Prasanna A.N."/>
            <person name="Walter M.C."/>
            <person name="O'Connor E."/>
            <person name="Balint B."/>
            <person name="Krizsan K."/>
            <person name="Kiss B."/>
            <person name="Hess J."/>
            <person name="Varga T."/>
            <person name="Slot J."/>
            <person name="Riley R."/>
            <person name="Boka B."/>
            <person name="Rigling D."/>
            <person name="Barry K."/>
            <person name="Lee J."/>
            <person name="Mihaltcheva S."/>
            <person name="LaButti K."/>
            <person name="Lipzen A."/>
            <person name="Waldron R."/>
            <person name="Moloney N.M."/>
            <person name="Sperisen C."/>
            <person name="Kredics L."/>
            <person name="Vagvoelgyi C."/>
            <person name="Patrignani A."/>
            <person name="Fitzpatrick D."/>
            <person name="Nagy I."/>
            <person name="Doyle S."/>
            <person name="Anderson J.B."/>
            <person name="Grigoriev I.V."/>
            <person name="Gueldener U."/>
            <person name="Muensterkoetter M."/>
            <person name="Nagy L.G."/>
        </authorList>
    </citation>
    <scope>NUCLEOTIDE SEQUENCE [LARGE SCALE GENOMIC DNA]</scope>
    <source>
        <strain evidence="3">28-4</strain>
    </source>
</reference>
<evidence type="ECO:0000313" key="2">
    <source>
        <dbReference type="EMBL" id="PBK72214.1"/>
    </source>
</evidence>
<dbReference type="Proteomes" id="UP000218334">
    <property type="component" value="Unassembled WGS sequence"/>
</dbReference>
<protein>
    <submittedName>
        <fullName evidence="2">Uncharacterized protein</fullName>
    </submittedName>
</protein>
<dbReference type="EMBL" id="KZ293422">
    <property type="protein sequence ID" value="PBK72214.1"/>
    <property type="molecule type" value="Genomic_DNA"/>
</dbReference>
<sequence length="374" mass="40227">MCQLTLFDALKVAAIGARPTMIRTPQAPKEPTFTSPSKKKVAVVLPARSSALKPALPANPSSDSEAASGSGEENDAASVEAIALNAREMASDEVKVPPVKKPCLALTGRANLPPPLPSVPVPSLPSAGPSTKSKGKQKAVTPALPSPKANNVDNKIYAQAFHPQIDLQFHEPPSRQALEYMKLSLLPPTPDSLTKPVSQFQNGREYVYWCHSDIDPHFIRPPLLTWPCYNCTLAGFPDECVFEGEVGEEICTKCKANCHGPCSTCWDANQLRLAATLLDPLTLSSDGAIRHSIDRVERINAEIMLLGRAMHCLREDREKIIGELSDGLEAIASHEHGTEIIDAYAQISDFLKSFVVRLGEGSEADDSTSSSSAA</sequence>
<feature type="compositionally biased region" description="Low complexity" evidence="1">
    <location>
        <begin position="61"/>
        <end position="71"/>
    </location>
</feature>
<dbReference type="STRING" id="1076256.A0A2H3BTE8"/>
<gene>
    <name evidence="2" type="ORF">ARMSODRAFT_1016190</name>
</gene>